<evidence type="ECO:0008006" key="4">
    <source>
        <dbReference type="Google" id="ProtNLM"/>
    </source>
</evidence>
<proteinExistence type="predicted"/>
<sequence>MKLKIALDVDGVLADVIESWLSYNNKIRSVISKSEISEWDFWKNYDIDKFDFYTELSTCWRSWKDIPPTESNIGLTTTRLSNLGTVDIVTARDESTHNDVKKWLKLHKVDFKNYVGVLEGVEKSKLNYDVFIDDSPLNAKSMLENGKSVILYSQPWNLSFEDKRATRIYELKDAVPIINKMINSNE</sequence>
<dbReference type="PANTHER" id="PTHR35134">
    <property type="entry name" value="NUCLEOTIDASE YQFW-RELATED"/>
    <property type="match status" value="1"/>
</dbReference>
<feature type="active site" description="Proton donor" evidence="1">
    <location>
        <position position="10"/>
    </location>
</feature>
<dbReference type="EMBL" id="FRFC01000003">
    <property type="protein sequence ID" value="SHO44247.1"/>
    <property type="molecule type" value="Genomic_DNA"/>
</dbReference>
<evidence type="ECO:0000313" key="2">
    <source>
        <dbReference type="EMBL" id="SHO44247.1"/>
    </source>
</evidence>
<dbReference type="InterPro" id="IPR036412">
    <property type="entry name" value="HAD-like_sf"/>
</dbReference>
<name>A0A2H1EFF3_9ARCH</name>
<gene>
    <name evidence="2" type="ORF">NSIN_20273</name>
</gene>
<dbReference type="AlphaFoldDB" id="A0A2H1EFF3"/>
<reference evidence="3" key="1">
    <citation type="submission" date="2016-12" db="EMBL/GenBank/DDBJ databases">
        <authorList>
            <person name="Herbold C."/>
        </authorList>
    </citation>
    <scope>NUCLEOTIDE SEQUENCE [LARGE SCALE GENOMIC DNA]</scope>
</reference>
<feature type="active site" description="Nucleophile" evidence="1">
    <location>
        <position position="8"/>
    </location>
</feature>
<organism evidence="2 3">
    <name type="scientific">Nitrosotalea sinensis</name>
    <dbReference type="NCBI Taxonomy" id="1499975"/>
    <lineage>
        <taxon>Archaea</taxon>
        <taxon>Nitrososphaerota</taxon>
        <taxon>Nitrososphaeria</taxon>
        <taxon>Nitrosotaleales</taxon>
        <taxon>Nitrosotaleaceae</taxon>
        <taxon>Nitrosotalea</taxon>
    </lineage>
</organism>
<dbReference type="InterPro" id="IPR010708">
    <property type="entry name" value="5'(3')-deoxyribonucleotidase"/>
</dbReference>
<accession>A0A2H1EFF3</accession>
<dbReference type="InterPro" id="IPR023214">
    <property type="entry name" value="HAD_sf"/>
</dbReference>
<dbReference type="RefSeq" id="WP_394340806.1">
    <property type="nucleotide sequence ID" value="NZ_FRFC01000003.1"/>
</dbReference>
<evidence type="ECO:0000256" key="1">
    <source>
        <dbReference type="PIRSR" id="PIRSR610708-1"/>
    </source>
</evidence>
<dbReference type="Pfam" id="PF06941">
    <property type="entry name" value="NT5C"/>
    <property type="match status" value="1"/>
</dbReference>
<keyword evidence="3" id="KW-1185">Reference proteome</keyword>
<dbReference type="GO" id="GO:0008253">
    <property type="term" value="F:5'-nucleotidase activity"/>
    <property type="evidence" value="ECO:0007669"/>
    <property type="project" value="InterPro"/>
</dbReference>
<dbReference type="Proteomes" id="UP000232412">
    <property type="component" value="Unassembled WGS sequence"/>
</dbReference>
<protein>
    <recommendedName>
        <fullName evidence="4">Nucleotidase</fullName>
    </recommendedName>
</protein>
<dbReference type="SUPFAM" id="SSF56784">
    <property type="entry name" value="HAD-like"/>
    <property type="match status" value="1"/>
</dbReference>
<dbReference type="InterPro" id="IPR052419">
    <property type="entry name" value="5_3-deoxyribonucleotidase-like"/>
</dbReference>
<dbReference type="PANTHER" id="PTHR35134:SF2">
    <property type="entry name" value="NUCLEOTIDASE YQFW-RELATED"/>
    <property type="match status" value="1"/>
</dbReference>
<evidence type="ECO:0000313" key="3">
    <source>
        <dbReference type="Proteomes" id="UP000232412"/>
    </source>
</evidence>
<dbReference type="GO" id="GO:0009264">
    <property type="term" value="P:deoxyribonucleotide catabolic process"/>
    <property type="evidence" value="ECO:0007669"/>
    <property type="project" value="InterPro"/>
</dbReference>
<dbReference type="Gene3D" id="3.40.50.1000">
    <property type="entry name" value="HAD superfamily/HAD-like"/>
    <property type="match status" value="1"/>
</dbReference>